<evidence type="ECO:0000256" key="5">
    <source>
        <dbReference type="PIRSR" id="PIRSR000343-2"/>
    </source>
</evidence>
<sequence length="250" mass="27672">MVRRFPRARPAAAFRCEGKGGRVAADQRTAVEEHTAAPFSERLRAATWHRHTDAEEHGFTRALLAGRLSREGYAAMVAQHYFAYAALEEVAEALAEDPVAGPVVTRDLYRLPALRLDLAALYGPHWAQAVRPSRPTTTYVARIRQTLDWPAGYVAHHYTRYLGDLSGGQFIRRVAARSYGLGADAGAAFYDFGALGSLPAFKAAYRERLDALPLDEGERERVIDETRLAYQLNVEVLADLGRRHPADLAA</sequence>
<proteinExistence type="predicted"/>
<keyword evidence="3 5" id="KW-0408">Iron</keyword>
<dbReference type="GO" id="GO:0046872">
    <property type="term" value="F:metal ion binding"/>
    <property type="evidence" value="ECO:0007669"/>
    <property type="project" value="UniProtKB-KW"/>
</dbReference>
<dbReference type="GO" id="GO:0004392">
    <property type="term" value="F:heme oxygenase (decyclizing) activity"/>
    <property type="evidence" value="ECO:0007669"/>
    <property type="project" value="InterPro"/>
</dbReference>
<evidence type="ECO:0000256" key="3">
    <source>
        <dbReference type="ARBA" id="ARBA00023004"/>
    </source>
</evidence>
<dbReference type="CDD" id="cd19165">
    <property type="entry name" value="HemeO"/>
    <property type="match status" value="1"/>
</dbReference>
<dbReference type="InterPro" id="IPR016053">
    <property type="entry name" value="Haem_Oase-like"/>
</dbReference>
<dbReference type="Pfam" id="PF01126">
    <property type="entry name" value="Heme_oxygenase"/>
    <property type="match status" value="1"/>
</dbReference>
<evidence type="ECO:0000313" key="7">
    <source>
        <dbReference type="Proteomes" id="UP000253318"/>
    </source>
</evidence>
<dbReference type="GO" id="GO:0006788">
    <property type="term" value="P:heme oxidation"/>
    <property type="evidence" value="ECO:0007669"/>
    <property type="project" value="InterPro"/>
</dbReference>
<dbReference type="SUPFAM" id="SSF48613">
    <property type="entry name" value="Heme oxygenase-like"/>
    <property type="match status" value="1"/>
</dbReference>
<dbReference type="PIRSF" id="PIRSF000343">
    <property type="entry name" value="Haem_Oase"/>
    <property type="match status" value="1"/>
</dbReference>
<comment type="caution">
    <text evidence="6">The sequence shown here is derived from an EMBL/GenBank/DDBJ whole genome shotgun (WGS) entry which is preliminary data.</text>
</comment>
<evidence type="ECO:0000256" key="1">
    <source>
        <dbReference type="ARBA" id="ARBA00022617"/>
    </source>
</evidence>
<dbReference type="InterPro" id="IPR002051">
    <property type="entry name" value="Haem_Oase"/>
</dbReference>
<evidence type="ECO:0000256" key="4">
    <source>
        <dbReference type="PIRSR" id="PIRSR000343-1"/>
    </source>
</evidence>
<dbReference type="Proteomes" id="UP000253318">
    <property type="component" value="Unassembled WGS sequence"/>
</dbReference>
<organism evidence="6 7">
    <name type="scientific">Marinitenerispora sediminis</name>
    <dbReference type="NCBI Taxonomy" id="1931232"/>
    <lineage>
        <taxon>Bacteria</taxon>
        <taxon>Bacillati</taxon>
        <taxon>Actinomycetota</taxon>
        <taxon>Actinomycetes</taxon>
        <taxon>Streptosporangiales</taxon>
        <taxon>Nocardiopsidaceae</taxon>
        <taxon>Marinitenerispora</taxon>
    </lineage>
</organism>
<name>A0A368T6K7_9ACTN</name>
<evidence type="ECO:0000256" key="2">
    <source>
        <dbReference type="ARBA" id="ARBA00022723"/>
    </source>
</evidence>
<reference evidence="6 7" key="1">
    <citation type="submission" date="2018-04" db="EMBL/GenBank/DDBJ databases">
        <title>Novel actinobacteria from marine sediment.</title>
        <authorList>
            <person name="Ng Z.Y."/>
            <person name="Tan G.Y.A."/>
        </authorList>
    </citation>
    <scope>NUCLEOTIDE SEQUENCE [LARGE SCALE GENOMIC DNA]</scope>
    <source>
        <strain evidence="6 7">TPS81</strain>
    </source>
</reference>
<dbReference type="InterPro" id="IPR016084">
    <property type="entry name" value="Haem_Oase-like_multi-hlx"/>
</dbReference>
<dbReference type="AlphaFoldDB" id="A0A368T6K7"/>
<protein>
    <submittedName>
        <fullName evidence="6">Biliverdin-producing heme oxygenase</fullName>
    </submittedName>
</protein>
<feature type="binding site" description="axial binding residue" evidence="5">
    <location>
        <position position="51"/>
    </location>
    <ligand>
        <name>heme b</name>
        <dbReference type="ChEBI" id="CHEBI:60344"/>
    </ligand>
    <ligandPart>
        <name>Fe</name>
        <dbReference type="ChEBI" id="CHEBI:18248"/>
    </ligandPart>
</feature>
<dbReference type="EMBL" id="QEIN01000062">
    <property type="protein sequence ID" value="RCV59369.1"/>
    <property type="molecule type" value="Genomic_DNA"/>
</dbReference>
<dbReference type="PRINTS" id="PR00088">
    <property type="entry name" value="HAEMOXYGNASE"/>
</dbReference>
<dbReference type="GO" id="GO:0006979">
    <property type="term" value="P:response to oxidative stress"/>
    <property type="evidence" value="ECO:0007669"/>
    <property type="project" value="TreeGrafter"/>
</dbReference>
<accession>A0A368T6K7</accession>
<keyword evidence="2 5" id="KW-0479">Metal-binding</keyword>
<dbReference type="GO" id="GO:0042167">
    <property type="term" value="P:heme catabolic process"/>
    <property type="evidence" value="ECO:0007669"/>
    <property type="project" value="TreeGrafter"/>
</dbReference>
<feature type="binding site" evidence="4">
    <location>
        <position position="206"/>
    </location>
    <ligand>
        <name>heme b</name>
        <dbReference type="ChEBI" id="CHEBI:60344"/>
    </ligand>
</feature>
<feature type="binding site" evidence="4">
    <location>
        <position position="44"/>
    </location>
    <ligand>
        <name>heme b</name>
        <dbReference type="ChEBI" id="CHEBI:60344"/>
    </ligand>
</feature>
<dbReference type="PANTHER" id="PTHR10720">
    <property type="entry name" value="HEME OXYGENASE"/>
    <property type="match status" value="1"/>
</dbReference>
<feature type="binding site" evidence="4">
    <location>
        <position position="158"/>
    </location>
    <ligand>
        <name>heme b</name>
        <dbReference type="ChEBI" id="CHEBI:60344"/>
    </ligand>
</feature>
<evidence type="ECO:0000313" key="6">
    <source>
        <dbReference type="EMBL" id="RCV59369.1"/>
    </source>
</evidence>
<dbReference type="GO" id="GO:0020037">
    <property type="term" value="F:heme binding"/>
    <property type="evidence" value="ECO:0007669"/>
    <property type="project" value="TreeGrafter"/>
</dbReference>
<keyword evidence="1 4" id="KW-0349">Heme</keyword>
<dbReference type="Gene3D" id="1.20.910.10">
    <property type="entry name" value="Heme oxygenase-like"/>
    <property type="match status" value="1"/>
</dbReference>
<dbReference type="OrthoDB" id="5493802at2"/>
<dbReference type="PANTHER" id="PTHR10720:SF0">
    <property type="entry name" value="HEME OXYGENASE"/>
    <property type="match status" value="1"/>
</dbReference>
<gene>
    <name evidence="6" type="ORF">DEF24_09795</name>
</gene>
<keyword evidence="7" id="KW-1185">Reference proteome</keyword>